<protein>
    <submittedName>
        <fullName evidence="2">Uncharacterized protein</fullName>
    </submittedName>
</protein>
<keyword evidence="1" id="KW-0472">Membrane</keyword>
<gene>
    <name evidence="2" type="ORF">C5Q98_05820</name>
</gene>
<dbReference type="EMBL" id="CP027226">
    <property type="protein sequence ID" value="AVM42757.1"/>
    <property type="molecule type" value="Genomic_DNA"/>
</dbReference>
<name>A0A2S0KP21_9FIRM</name>
<dbReference type="Proteomes" id="UP000237947">
    <property type="component" value="Chromosome"/>
</dbReference>
<accession>A0A2S0KP21</accession>
<dbReference type="RefSeq" id="WP_106012708.1">
    <property type="nucleotide sequence ID" value="NZ_CP027226.1"/>
</dbReference>
<dbReference type="KEGG" id="fsa:C5Q98_05820"/>
<feature type="transmembrane region" description="Helical" evidence="1">
    <location>
        <begin position="47"/>
        <end position="66"/>
    </location>
</feature>
<keyword evidence="3" id="KW-1185">Reference proteome</keyword>
<evidence type="ECO:0000256" key="1">
    <source>
        <dbReference type="SAM" id="Phobius"/>
    </source>
</evidence>
<proteinExistence type="predicted"/>
<organism evidence="2 3">
    <name type="scientific">Fastidiosipila sanguinis</name>
    <dbReference type="NCBI Taxonomy" id="236753"/>
    <lineage>
        <taxon>Bacteria</taxon>
        <taxon>Bacillati</taxon>
        <taxon>Bacillota</taxon>
        <taxon>Clostridia</taxon>
        <taxon>Eubacteriales</taxon>
        <taxon>Oscillospiraceae</taxon>
        <taxon>Fastidiosipila</taxon>
    </lineage>
</organism>
<keyword evidence="1" id="KW-0812">Transmembrane</keyword>
<keyword evidence="1" id="KW-1133">Transmembrane helix</keyword>
<evidence type="ECO:0000313" key="3">
    <source>
        <dbReference type="Proteomes" id="UP000237947"/>
    </source>
</evidence>
<reference evidence="3" key="1">
    <citation type="submission" date="2018-02" db="EMBL/GenBank/DDBJ databases">
        <authorList>
            <person name="Holder M.E."/>
            <person name="Ajami N.J."/>
            <person name="Petrosino J.F."/>
        </authorList>
    </citation>
    <scope>NUCLEOTIDE SEQUENCE [LARGE SCALE GENOMIC DNA]</scope>
    <source>
        <strain evidence="3">CCUG 47711</strain>
    </source>
</reference>
<sequence length="245" mass="28328">MTKDRYKHNSEEKLDLKMAGVEPTNANSESDNPVLEEFLKKRRAKRFLLIILVIFALAFLIFVTPLKKGEIQRTYKAYDVINKKEMTVYLNIWQEHKLLGKNEINGHITIYEIADETKQKSLMFTGQSAYDIYTRNRELQNAKMLESAGRADRIEAALEANSKIVNDEVQIKSRYSYLYADKGLEHLILLGDAEKAENDIFIIARIDDVITNAEVIEKMQNTIKLYPDDIQFMQDILAANTQVMK</sequence>
<evidence type="ECO:0000313" key="2">
    <source>
        <dbReference type="EMBL" id="AVM42757.1"/>
    </source>
</evidence>
<dbReference type="AlphaFoldDB" id="A0A2S0KP21"/>